<reference evidence="1 2" key="1">
    <citation type="journal article" date="2018" name="New Phytol.">
        <title>Phylogenomics of Endogonaceae and evolution of mycorrhizas within Mucoromycota.</title>
        <authorList>
            <person name="Chang Y."/>
            <person name="Desiro A."/>
            <person name="Na H."/>
            <person name="Sandor L."/>
            <person name="Lipzen A."/>
            <person name="Clum A."/>
            <person name="Barry K."/>
            <person name="Grigoriev I.V."/>
            <person name="Martin F.M."/>
            <person name="Stajich J.E."/>
            <person name="Smith M.E."/>
            <person name="Bonito G."/>
            <person name="Spatafora J.W."/>
        </authorList>
    </citation>
    <scope>NUCLEOTIDE SEQUENCE [LARGE SCALE GENOMIC DNA]</scope>
    <source>
        <strain evidence="1 2">GMNB39</strain>
    </source>
</reference>
<name>A0A433DKV5_9FUNG</name>
<proteinExistence type="predicted"/>
<gene>
    <name evidence="1" type="ORF">BC936DRAFT_148235</name>
</gene>
<dbReference type="Proteomes" id="UP000268093">
    <property type="component" value="Unassembled WGS sequence"/>
</dbReference>
<accession>A0A433DKV5</accession>
<evidence type="ECO:0000313" key="1">
    <source>
        <dbReference type="EMBL" id="RUP51421.1"/>
    </source>
</evidence>
<comment type="caution">
    <text evidence="1">The sequence shown here is derived from an EMBL/GenBank/DDBJ whole genome shotgun (WGS) entry which is preliminary data.</text>
</comment>
<protein>
    <submittedName>
        <fullName evidence="1">Uncharacterized protein</fullName>
    </submittedName>
</protein>
<dbReference type="EMBL" id="RBNI01000736">
    <property type="protein sequence ID" value="RUP51421.1"/>
    <property type="molecule type" value="Genomic_DNA"/>
</dbReference>
<keyword evidence="2" id="KW-1185">Reference proteome</keyword>
<dbReference type="AlphaFoldDB" id="A0A433DKV5"/>
<organism evidence="1 2">
    <name type="scientific">Jimgerdemannia flammicorona</name>
    <dbReference type="NCBI Taxonomy" id="994334"/>
    <lineage>
        <taxon>Eukaryota</taxon>
        <taxon>Fungi</taxon>
        <taxon>Fungi incertae sedis</taxon>
        <taxon>Mucoromycota</taxon>
        <taxon>Mucoromycotina</taxon>
        <taxon>Endogonomycetes</taxon>
        <taxon>Endogonales</taxon>
        <taxon>Endogonaceae</taxon>
        <taxon>Jimgerdemannia</taxon>
    </lineage>
</organism>
<evidence type="ECO:0000313" key="2">
    <source>
        <dbReference type="Proteomes" id="UP000268093"/>
    </source>
</evidence>
<sequence>MYGFTKILNDGSQEGIPKFSIYSCLNFKHDQQHLLHLIKQKVPEPKDNEPGVNTVIRKQISDIQVQQEIMASNIQDFAPKILSQSQTLEKIQK</sequence>